<feature type="transmembrane region" description="Helical" evidence="1">
    <location>
        <begin position="6"/>
        <end position="22"/>
    </location>
</feature>
<dbReference type="Proteomes" id="UP000196258">
    <property type="component" value="Unassembled WGS sequence"/>
</dbReference>
<protein>
    <recommendedName>
        <fullName evidence="4">YhhN-like protein</fullName>
    </recommendedName>
</protein>
<evidence type="ECO:0000313" key="3">
    <source>
        <dbReference type="Proteomes" id="UP000196258"/>
    </source>
</evidence>
<evidence type="ECO:0000256" key="1">
    <source>
        <dbReference type="SAM" id="Phobius"/>
    </source>
</evidence>
<evidence type="ECO:0008006" key="4">
    <source>
        <dbReference type="Google" id="ProtNLM"/>
    </source>
</evidence>
<organism evidence="2 3">
    <name type="scientific">Thomasclavelia spiroformis</name>
    <dbReference type="NCBI Taxonomy" id="29348"/>
    <lineage>
        <taxon>Bacteria</taxon>
        <taxon>Bacillati</taxon>
        <taxon>Bacillota</taxon>
        <taxon>Erysipelotrichia</taxon>
        <taxon>Erysipelotrichales</taxon>
        <taxon>Coprobacillaceae</taxon>
        <taxon>Thomasclavelia</taxon>
    </lineage>
</organism>
<sequence>MIYFINIIIGLLFICFDLLGYNSNLLKYLISFNSLAYLIIKKANIYVILAMAFAFIADYFLLFSDLYILGIILFILVQITYIHLLNYHNFLPLCLLIFIFIDPLITLALIYLCFSLLNLYHSYPISKSFFTSILLLLLCDITIGLVFLKIVDPSCFIFIWIFYLPSQLFFIFSFL</sequence>
<comment type="caution">
    <text evidence="2">The sequence shown here is derived from an EMBL/GenBank/DDBJ whole genome shotgun (WGS) entry which is preliminary data.</text>
</comment>
<proteinExistence type="predicted"/>
<reference evidence="3" key="1">
    <citation type="submission" date="2017-04" db="EMBL/GenBank/DDBJ databases">
        <title>Function of individual gut microbiota members based on whole genome sequencing of pure cultures obtained from chicken caecum.</title>
        <authorList>
            <person name="Medvecky M."/>
            <person name="Cejkova D."/>
            <person name="Polansky O."/>
            <person name="Karasova D."/>
            <person name="Kubasova T."/>
            <person name="Cizek A."/>
            <person name="Rychlik I."/>
        </authorList>
    </citation>
    <scope>NUCLEOTIDE SEQUENCE [LARGE SCALE GENOMIC DNA]</scope>
    <source>
        <strain evidence="3">An149</strain>
    </source>
</reference>
<dbReference type="AlphaFoldDB" id="A0A1Y4QIX6"/>
<evidence type="ECO:0000313" key="2">
    <source>
        <dbReference type="EMBL" id="OUQ04243.1"/>
    </source>
</evidence>
<keyword evidence="1" id="KW-0812">Transmembrane</keyword>
<feature type="transmembrane region" description="Helical" evidence="1">
    <location>
        <begin position="43"/>
        <end position="61"/>
    </location>
</feature>
<feature type="transmembrane region" description="Helical" evidence="1">
    <location>
        <begin position="67"/>
        <end position="86"/>
    </location>
</feature>
<gene>
    <name evidence="2" type="ORF">B5E91_11120</name>
</gene>
<keyword evidence="1" id="KW-0472">Membrane</keyword>
<dbReference type="EMBL" id="NFLB01000013">
    <property type="protein sequence ID" value="OUQ04243.1"/>
    <property type="molecule type" value="Genomic_DNA"/>
</dbReference>
<feature type="transmembrane region" description="Helical" evidence="1">
    <location>
        <begin position="155"/>
        <end position="174"/>
    </location>
</feature>
<keyword evidence="1" id="KW-1133">Transmembrane helix</keyword>
<name>A0A1Y4QIX6_9FIRM</name>
<feature type="transmembrane region" description="Helical" evidence="1">
    <location>
        <begin position="93"/>
        <end position="117"/>
    </location>
</feature>
<feature type="transmembrane region" description="Helical" evidence="1">
    <location>
        <begin position="129"/>
        <end position="148"/>
    </location>
</feature>
<accession>A0A1Y4QIX6</accession>